<evidence type="ECO:0000256" key="13">
    <source>
        <dbReference type="ARBA" id="ARBA00022984"/>
    </source>
</evidence>
<evidence type="ECO:0000256" key="9">
    <source>
        <dbReference type="ARBA" id="ARBA00022679"/>
    </source>
</evidence>
<protein>
    <submittedName>
        <fullName evidence="24">PBP1A family penicillin-binding protein</fullName>
    </submittedName>
</protein>
<accession>A0A7C5L5U3</accession>
<sequence length="727" mass="82057">MSKKILIYLSILTGILLTLLTGYLILVYINLPNVRLLESWSPPQASVVYDYRDRYYGDIGVQKRYYVSIEEIPDKLIYAFVAAEDRNFFRHRGVDLSAILRALIANLRAGRVVQGGSTITQQLAKNLFLTRERTIGRKIREALLALKIERTFDKRKILELYLNQIYLGNGTYGVEAAARVYFGKSVRDLNLEEAALLAGLPKAPSRFNPFVNPELAETRRNYVLRRMLEEGYITREEYEVAVSKPVVVRQSNRFRLSDYVLDLVREYLAEKYEDIAFQGGLKIYLTVDRDLQSLAVRSLRKGLLRLARMNGIPFLPETEEEMAEYYRSQKTELREGKVYVARIVVRSEDKVEVELGGKRFTVETLGLPLSDREYVFVRAFRDFEGWRMELLPDLQGALVSLDVHTGAIRAVVGGYSYAYSPYNRAVRSKRQPGSAIKPVIYLAALLKGETQISSIDARPRTFYDPTTGQEWTPKNYGDEEYTVVTLREALAKSINTATVNLLDKLGFEIVLSVGDRVGLTNLKPYYSLALGTVEVTPLQLTSAYQVFANLGIRCRPYLIRKIVDGSGNVLEENVPQCERVLPPQETRVLVDMLRAVILEGTGRSARNLPRVVAGKTGTTDEYMDAWFIGFSPYIAAGVWVGYDIKKTLGDRMSGARAALPIWKDFMAVAAAKYPNDDFPLPEGTVVVPINPKDYVVADETCEGIDMVFVEGTQPKLTCSDIRGIFTP</sequence>
<evidence type="ECO:0000256" key="8">
    <source>
        <dbReference type="ARBA" id="ARBA00022676"/>
    </source>
</evidence>
<dbReference type="SUPFAM" id="SSF56601">
    <property type="entry name" value="beta-lactamase/transpeptidase-like"/>
    <property type="match status" value="1"/>
</dbReference>
<evidence type="ECO:0000313" key="24">
    <source>
        <dbReference type="EMBL" id="HHJ64765.1"/>
    </source>
</evidence>
<dbReference type="GO" id="GO:0009002">
    <property type="term" value="F:serine-type D-Ala-D-Ala carboxypeptidase activity"/>
    <property type="evidence" value="ECO:0007669"/>
    <property type="project" value="UniProtKB-EC"/>
</dbReference>
<dbReference type="Gene3D" id="1.10.3810.10">
    <property type="entry name" value="Biosynthetic peptidoglycan transglycosylase-like"/>
    <property type="match status" value="1"/>
</dbReference>
<dbReference type="PANTHER" id="PTHR32282:SF11">
    <property type="entry name" value="PENICILLIN-BINDING PROTEIN 1B"/>
    <property type="match status" value="1"/>
</dbReference>
<keyword evidence="16" id="KW-0511">Multifunctional enzyme</keyword>
<evidence type="ECO:0000256" key="10">
    <source>
        <dbReference type="ARBA" id="ARBA00022692"/>
    </source>
</evidence>
<keyword evidence="10 21" id="KW-0812">Transmembrane</keyword>
<dbReference type="Pfam" id="PF00912">
    <property type="entry name" value="Transgly"/>
    <property type="match status" value="1"/>
</dbReference>
<comment type="pathway">
    <text evidence="2">Cell wall biogenesis; peptidoglycan biosynthesis.</text>
</comment>
<comment type="catalytic activity">
    <reaction evidence="19">
        <text>[GlcNAc-(1-&gt;4)-Mur2Ac(oyl-L-Ala-gamma-D-Glu-L-Lys-D-Ala-D-Ala)](n)-di-trans,octa-cis-undecaprenyl diphosphate + beta-D-GlcNAc-(1-&gt;4)-Mur2Ac(oyl-L-Ala-gamma-D-Glu-L-Lys-D-Ala-D-Ala)-di-trans,octa-cis-undecaprenyl diphosphate = [GlcNAc-(1-&gt;4)-Mur2Ac(oyl-L-Ala-gamma-D-Glu-L-Lys-D-Ala-D-Ala)](n+1)-di-trans,octa-cis-undecaprenyl diphosphate + di-trans,octa-cis-undecaprenyl diphosphate + H(+)</text>
        <dbReference type="Rhea" id="RHEA:23708"/>
        <dbReference type="Rhea" id="RHEA-COMP:9602"/>
        <dbReference type="Rhea" id="RHEA-COMP:9603"/>
        <dbReference type="ChEBI" id="CHEBI:15378"/>
        <dbReference type="ChEBI" id="CHEBI:58405"/>
        <dbReference type="ChEBI" id="CHEBI:60033"/>
        <dbReference type="ChEBI" id="CHEBI:78435"/>
        <dbReference type="EC" id="2.4.99.28"/>
    </reaction>
</comment>
<keyword evidence="15 21" id="KW-0472">Membrane</keyword>
<comment type="catalytic activity">
    <reaction evidence="18">
        <text>Preferential cleavage: (Ac)2-L-Lys-D-Ala-|-D-Ala. Also transpeptidation of peptidyl-alanyl moieties that are N-acyl substituents of D-alanine.</text>
        <dbReference type="EC" id="3.4.16.4"/>
    </reaction>
</comment>
<keyword evidence="6" id="KW-0121">Carboxypeptidase</keyword>
<dbReference type="InterPro" id="IPR023346">
    <property type="entry name" value="Lysozyme-like_dom_sf"/>
</dbReference>
<evidence type="ECO:0000256" key="20">
    <source>
        <dbReference type="ARBA" id="ARBA00060592"/>
    </source>
</evidence>
<comment type="pathway">
    <text evidence="20">Glycan biosynthesis.</text>
</comment>
<evidence type="ECO:0000256" key="12">
    <source>
        <dbReference type="ARBA" id="ARBA00022960"/>
    </source>
</evidence>
<reference evidence="24" key="1">
    <citation type="journal article" date="2020" name="mSystems">
        <title>Genome- and Community-Level Interaction Insights into Carbon Utilization and Element Cycling Functions of Hydrothermarchaeota in Hydrothermal Sediment.</title>
        <authorList>
            <person name="Zhou Z."/>
            <person name="Liu Y."/>
            <person name="Xu W."/>
            <person name="Pan J."/>
            <person name="Luo Z.H."/>
            <person name="Li M."/>
        </authorList>
    </citation>
    <scope>NUCLEOTIDE SEQUENCE [LARGE SCALE GENOMIC DNA]</scope>
    <source>
        <strain evidence="24">HyVt-501</strain>
    </source>
</reference>
<dbReference type="InterPro" id="IPR036950">
    <property type="entry name" value="PBP_transglycosylase"/>
</dbReference>
<organism evidence="24">
    <name type="scientific">Aquifex aeolicus</name>
    <dbReference type="NCBI Taxonomy" id="63363"/>
    <lineage>
        <taxon>Bacteria</taxon>
        <taxon>Pseudomonadati</taxon>
        <taxon>Aquificota</taxon>
        <taxon>Aquificia</taxon>
        <taxon>Aquificales</taxon>
        <taxon>Aquificaceae</taxon>
        <taxon>Aquifex</taxon>
    </lineage>
</organism>
<keyword evidence="8" id="KW-0328">Glycosyltransferase</keyword>
<evidence type="ECO:0000259" key="23">
    <source>
        <dbReference type="Pfam" id="PF00912"/>
    </source>
</evidence>
<evidence type="ECO:0000256" key="18">
    <source>
        <dbReference type="ARBA" id="ARBA00034000"/>
    </source>
</evidence>
<keyword evidence="11" id="KW-0378">Hydrolase</keyword>
<dbReference type="GO" id="GO:0005886">
    <property type="term" value="C:plasma membrane"/>
    <property type="evidence" value="ECO:0007669"/>
    <property type="project" value="UniProtKB-SubCell"/>
</dbReference>
<feature type="domain" description="Penicillin-binding protein transpeptidase" evidence="22">
    <location>
        <begin position="396"/>
        <end position="666"/>
    </location>
</feature>
<feature type="domain" description="Glycosyl transferase family 51" evidence="23">
    <location>
        <begin position="61"/>
        <end position="227"/>
    </location>
</feature>
<dbReference type="Pfam" id="PF00905">
    <property type="entry name" value="Transpeptidase"/>
    <property type="match status" value="1"/>
</dbReference>
<evidence type="ECO:0000256" key="1">
    <source>
        <dbReference type="ARBA" id="ARBA00004236"/>
    </source>
</evidence>
<name>A0A7C5L5U3_AQUAO</name>
<feature type="transmembrane region" description="Helical" evidence="21">
    <location>
        <begin position="7"/>
        <end position="29"/>
    </location>
</feature>
<evidence type="ECO:0000256" key="19">
    <source>
        <dbReference type="ARBA" id="ARBA00049902"/>
    </source>
</evidence>
<evidence type="ECO:0000256" key="6">
    <source>
        <dbReference type="ARBA" id="ARBA00022645"/>
    </source>
</evidence>
<keyword evidence="14 21" id="KW-1133">Transmembrane helix</keyword>
<evidence type="ECO:0000256" key="11">
    <source>
        <dbReference type="ARBA" id="ARBA00022801"/>
    </source>
</evidence>
<dbReference type="EMBL" id="DRNB01000281">
    <property type="protein sequence ID" value="HHJ64765.1"/>
    <property type="molecule type" value="Genomic_DNA"/>
</dbReference>
<dbReference type="InterPro" id="IPR050396">
    <property type="entry name" value="Glycosyltr_51/Transpeptidase"/>
</dbReference>
<keyword evidence="17" id="KW-0961">Cell wall biogenesis/degradation</keyword>
<dbReference type="FunFam" id="1.10.3810.10:FF:000003">
    <property type="entry name" value="Penicillin-binding protein 1a"/>
    <property type="match status" value="1"/>
</dbReference>
<keyword evidence="12" id="KW-0133">Cell shape</keyword>
<dbReference type="NCBIfam" id="TIGR02074">
    <property type="entry name" value="PBP_1a_fam"/>
    <property type="match status" value="1"/>
</dbReference>
<comment type="similarity">
    <text evidence="4">In the N-terminal section; belongs to the glycosyltransferase 51 family.</text>
</comment>
<evidence type="ECO:0000259" key="22">
    <source>
        <dbReference type="Pfam" id="PF00905"/>
    </source>
</evidence>
<evidence type="ECO:0000256" key="7">
    <source>
        <dbReference type="ARBA" id="ARBA00022670"/>
    </source>
</evidence>
<dbReference type="AlphaFoldDB" id="A0A7C5L5U3"/>
<dbReference type="GO" id="GO:0008955">
    <property type="term" value="F:peptidoglycan glycosyltransferase activity"/>
    <property type="evidence" value="ECO:0007669"/>
    <property type="project" value="UniProtKB-EC"/>
</dbReference>
<keyword evidence="13" id="KW-0573">Peptidoglycan synthesis</keyword>
<dbReference type="InterPro" id="IPR001460">
    <property type="entry name" value="PCN-bd_Tpept"/>
</dbReference>
<evidence type="ECO:0000256" key="15">
    <source>
        <dbReference type="ARBA" id="ARBA00023136"/>
    </source>
</evidence>
<dbReference type="InterPro" id="IPR001264">
    <property type="entry name" value="Glyco_trans_51"/>
</dbReference>
<dbReference type="GO" id="GO:0030288">
    <property type="term" value="C:outer membrane-bounded periplasmic space"/>
    <property type="evidence" value="ECO:0007669"/>
    <property type="project" value="TreeGrafter"/>
</dbReference>
<evidence type="ECO:0000256" key="17">
    <source>
        <dbReference type="ARBA" id="ARBA00023316"/>
    </source>
</evidence>
<evidence type="ECO:0000256" key="21">
    <source>
        <dbReference type="SAM" id="Phobius"/>
    </source>
</evidence>
<evidence type="ECO:0000256" key="5">
    <source>
        <dbReference type="ARBA" id="ARBA00022475"/>
    </source>
</evidence>
<dbReference type="GO" id="GO:0006508">
    <property type="term" value="P:proteolysis"/>
    <property type="evidence" value="ECO:0007669"/>
    <property type="project" value="UniProtKB-KW"/>
</dbReference>
<keyword evidence="9" id="KW-0808">Transferase</keyword>
<evidence type="ECO:0000256" key="14">
    <source>
        <dbReference type="ARBA" id="ARBA00022989"/>
    </source>
</evidence>
<evidence type="ECO:0000256" key="4">
    <source>
        <dbReference type="ARBA" id="ARBA00007739"/>
    </source>
</evidence>
<dbReference type="InterPro" id="IPR012338">
    <property type="entry name" value="Beta-lactam/transpept-like"/>
</dbReference>
<evidence type="ECO:0000256" key="16">
    <source>
        <dbReference type="ARBA" id="ARBA00023268"/>
    </source>
</evidence>
<dbReference type="GO" id="GO:0071555">
    <property type="term" value="P:cell wall organization"/>
    <property type="evidence" value="ECO:0007669"/>
    <property type="project" value="UniProtKB-KW"/>
</dbReference>
<dbReference type="Proteomes" id="UP000885792">
    <property type="component" value="Unassembled WGS sequence"/>
</dbReference>
<dbReference type="GO" id="GO:0009252">
    <property type="term" value="P:peptidoglycan biosynthetic process"/>
    <property type="evidence" value="ECO:0007669"/>
    <property type="project" value="UniProtKB-KW"/>
</dbReference>
<evidence type="ECO:0000256" key="3">
    <source>
        <dbReference type="ARBA" id="ARBA00007090"/>
    </source>
</evidence>
<comment type="caution">
    <text evidence="24">The sequence shown here is derived from an EMBL/GenBank/DDBJ whole genome shotgun (WGS) entry which is preliminary data.</text>
</comment>
<proteinExistence type="inferred from homology"/>
<dbReference type="PANTHER" id="PTHR32282">
    <property type="entry name" value="BINDING PROTEIN TRANSPEPTIDASE, PUTATIVE-RELATED"/>
    <property type="match status" value="1"/>
</dbReference>
<gene>
    <name evidence="24" type="ORF">ENJ61_07650</name>
</gene>
<comment type="similarity">
    <text evidence="3">In the C-terminal section; belongs to the transpeptidase family.</text>
</comment>
<comment type="subcellular location">
    <subcellularLocation>
        <location evidence="1">Cell membrane</location>
    </subcellularLocation>
</comment>
<evidence type="ECO:0000256" key="2">
    <source>
        <dbReference type="ARBA" id="ARBA00004752"/>
    </source>
</evidence>
<keyword evidence="7" id="KW-0645">Protease</keyword>
<dbReference type="SUPFAM" id="SSF53955">
    <property type="entry name" value="Lysozyme-like"/>
    <property type="match status" value="1"/>
</dbReference>
<dbReference type="GO" id="GO:0008360">
    <property type="term" value="P:regulation of cell shape"/>
    <property type="evidence" value="ECO:0007669"/>
    <property type="project" value="UniProtKB-KW"/>
</dbReference>
<keyword evidence="5" id="KW-1003">Cell membrane</keyword>
<dbReference type="GO" id="GO:0008658">
    <property type="term" value="F:penicillin binding"/>
    <property type="evidence" value="ECO:0007669"/>
    <property type="project" value="InterPro"/>
</dbReference>
<dbReference type="Gene3D" id="3.40.710.10">
    <property type="entry name" value="DD-peptidase/beta-lactamase superfamily"/>
    <property type="match status" value="2"/>
</dbReference>